<feature type="region of interest" description="Disordered" evidence="1">
    <location>
        <begin position="465"/>
        <end position="606"/>
    </location>
</feature>
<feature type="transmembrane region" description="Helical" evidence="2">
    <location>
        <begin position="170"/>
        <end position="195"/>
    </location>
</feature>
<evidence type="ECO:0000313" key="4">
    <source>
        <dbReference type="Proteomes" id="UP000294933"/>
    </source>
</evidence>
<dbReference type="STRING" id="50990.A0A4Y7QM69"/>
<dbReference type="InterPro" id="IPR009571">
    <property type="entry name" value="SUR7/Rim9-like_fungi"/>
</dbReference>
<dbReference type="InterPro" id="IPR051380">
    <property type="entry name" value="pH-response_reg_palI/RIM9"/>
</dbReference>
<feature type="compositionally biased region" description="Polar residues" evidence="1">
    <location>
        <begin position="483"/>
        <end position="504"/>
    </location>
</feature>
<feature type="transmembrane region" description="Helical" evidence="2">
    <location>
        <begin position="6"/>
        <end position="27"/>
    </location>
</feature>
<evidence type="ECO:0000256" key="1">
    <source>
        <dbReference type="SAM" id="MobiDB-lite"/>
    </source>
</evidence>
<evidence type="ECO:0000256" key="2">
    <source>
        <dbReference type="SAM" id="Phobius"/>
    </source>
</evidence>
<dbReference type="GO" id="GO:0035838">
    <property type="term" value="C:growing cell tip"/>
    <property type="evidence" value="ECO:0007669"/>
    <property type="project" value="TreeGrafter"/>
</dbReference>
<feature type="compositionally biased region" description="Polar residues" evidence="1">
    <location>
        <begin position="346"/>
        <end position="383"/>
    </location>
</feature>
<dbReference type="GO" id="GO:0032153">
    <property type="term" value="C:cell division site"/>
    <property type="evidence" value="ECO:0007669"/>
    <property type="project" value="TreeGrafter"/>
</dbReference>
<dbReference type="Proteomes" id="UP000294933">
    <property type="component" value="Unassembled WGS sequence"/>
</dbReference>
<evidence type="ECO:0000313" key="3">
    <source>
        <dbReference type="EMBL" id="TDL28338.1"/>
    </source>
</evidence>
<accession>A0A4Y7QM69</accession>
<gene>
    <name evidence="3" type="ORF">BD410DRAFT_834456</name>
</gene>
<proteinExistence type="predicted"/>
<sequence>MVFRPATPGFIVTLTATILLAVVSFNVPLLKSIYFLKASFSTGSDTGVITFGTLGYCLQLNNGTTCSKPSVGYQFNPNNLLGDSISFAQIPTVVVKWITYALVLHIVALVLAAIASVLGLLAHVRELSMTCFSSCVSGFGASIALVAFIFDLVLFFLARARINNVKGGSATIGISIWLTLAAWVLLFFSGCFFGLGRCCIGRRPRGPREPKEDNWNAGGGGGGGNNNYAEQMRLDAVKAEADRKARQKLGEGGLPAFQEHEVTKPLNYNSGPQYLEEDEDLNSPYRDHHAIGAGVAGAGAAYAARQGASASYRGGYAQAAPGTRAVDEYYSPSNNDAQSLYPPQAGHQQYEPSVHSQRPSTRTASNYAPSTYETPTTHVQSPTGHNQYLSTIGESGHSQYPSGRDYGHTAGGTTYHSAISHQQYPTAYSQTDPYAQPQATPLNPDTYNATSTLPVAALADPYASHQTAYPPTSPPQGYAQGYPTPQTYPSGTTSYYTAQTQPERSYTLGGGGYGNNVVPSPSPPHADPGPQYAFGGGALSNPRPDSQGTSYFPRAENQGFSNPHSPVPFSPQRGNTDPPIQQHEDSPPGYEPGPLHQATTTWPEKR</sequence>
<name>A0A4Y7QM69_9AGAM</name>
<dbReference type="PANTHER" id="PTHR28013">
    <property type="entry name" value="PROTEIN DCV1-RELATED"/>
    <property type="match status" value="1"/>
</dbReference>
<protein>
    <submittedName>
        <fullName evidence="3">Pali-domain-containing protein</fullName>
    </submittedName>
</protein>
<dbReference type="OrthoDB" id="3365245at2759"/>
<keyword evidence="4" id="KW-1185">Reference proteome</keyword>
<keyword evidence="2" id="KW-1133">Transmembrane helix</keyword>
<feature type="transmembrane region" description="Helical" evidence="2">
    <location>
        <begin position="97"/>
        <end position="124"/>
    </location>
</feature>
<dbReference type="AlphaFoldDB" id="A0A4Y7QM69"/>
<keyword evidence="2" id="KW-0472">Membrane</keyword>
<dbReference type="EMBL" id="ML170157">
    <property type="protein sequence ID" value="TDL28338.1"/>
    <property type="molecule type" value="Genomic_DNA"/>
</dbReference>
<dbReference type="VEuPathDB" id="FungiDB:BD410DRAFT_834456"/>
<dbReference type="Pfam" id="PF06687">
    <property type="entry name" value="SUR7"/>
    <property type="match status" value="1"/>
</dbReference>
<reference evidence="3 4" key="1">
    <citation type="submission" date="2018-06" db="EMBL/GenBank/DDBJ databases">
        <title>A transcriptomic atlas of mushroom development highlights an independent origin of complex multicellularity.</title>
        <authorList>
            <consortium name="DOE Joint Genome Institute"/>
            <person name="Krizsan K."/>
            <person name="Almasi E."/>
            <person name="Merenyi Z."/>
            <person name="Sahu N."/>
            <person name="Viragh M."/>
            <person name="Koszo T."/>
            <person name="Mondo S."/>
            <person name="Kiss B."/>
            <person name="Balint B."/>
            <person name="Kues U."/>
            <person name="Barry K."/>
            <person name="Hegedus J.C."/>
            <person name="Henrissat B."/>
            <person name="Johnson J."/>
            <person name="Lipzen A."/>
            <person name="Ohm R."/>
            <person name="Nagy I."/>
            <person name="Pangilinan J."/>
            <person name="Yan J."/>
            <person name="Xiong Y."/>
            <person name="Grigoriev I.V."/>
            <person name="Hibbett D.S."/>
            <person name="Nagy L.G."/>
        </authorList>
    </citation>
    <scope>NUCLEOTIDE SEQUENCE [LARGE SCALE GENOMIC DNA]</scope>
    <source>
        <strain evidence="3 4">SZMC22713</strain>
    </source>
</reference>
<dbReference type="PANTHER" id="PTHR28013:SF4">
    <property type="entry name" value="MARVEL DOMAIN-CONTAINING PROTEIN"/>
    <property type="match status" value="1"/>
</dbReference>
<feature type="region of interest" description="Disordered" evidence="1">
    <location>
        <begin position="205"/>
        <end position="225"/>
    </location>
</feature>
<organism evidence="3 4">
    <name type="scientific">Rickenella mellea</name>
    <dbReference type="NCBI Taxonomy" id="50990"/>
    <lineage>
        <taxon>Eukaryota</taxon>
        <taxon>Fungi</taxon>
        <taxon>Dikarya</taxon>
        <taxon>Basidiomycota</taxon>
        <taxon>Agaricomycotina</taxon>
        <taxon>Agaricomycetes</taxon>
        <taxon>Hymenochaetales</taxon>
        <taxon>Rickenellaceae</taxon>
        <taxon>Rickenella</taxon>
    </lineage>
</organism>
<keyword evidence="2" id="KW-0812">Transmembrane</keyword>
<feature type="region of interest" description="Disordered" evidence="1">
    <location>
        <begin position="327"/>
        <end position="383"/>
    </location>
</feature>
<dbReference type="GO" id="GO:0005886">
    <property type="term" value="C:plasma membrane"/>
    <property type="evidence" value="ECO:0007669"/>
    <property type="project" value="InterPro"/>
</dbReference>
<feature type="transmembrane region" description="Helical" evidence="2">
    <location>
        <begin position="136"/>
        <end position="158"/>
    </location>
</feature>
<feature type="compositionally biased region" description="Polar residues" evidence="1">
    <location>
        <begin position="597"/>
        <end position="606"/>
    </location>
</feature>